<protein>
    <submittedName>
        <fullName evidence="1">Uncharacterized protein</fullName>
    </submittedName>
</protein>
<name>A0A0W0HFH9_PSEVI</name>
<keyword evidence="2" id="KW-1185">Reference proteome</keyword>
<proteinExistence type="predicted"/>
<dbReference type="EMBL" id="LKEJ01000149">
    <property type="protein sequence ID" value="KTB59426.1"/>
    <property type="molecule type" value="Genomic_DNA"/>
</dbReference>
<sequence>MSLDLYLEADNVLTAPAFEQALKNAGALEVNTLDGGLEAVFISGLTLTANGVTTDSTIYAEDTKGIDFRVAMRCNIRIKGPEPEGHSAMEDLSKIAESIAEMCSSLFLITFQFEETLYWRDVTGLHRL</sequence>
<dbReference type="AlphaFoldDB" id="A0A0W0HFH9"/>
<comment type="caution">
    <text evidence="1">The sequence shown here is derived from an EMBL/GenBank/DDBJ whole genome shotgun (WGS) entry which is preliminary data.</text>
</comment>
<reference evidence="1 2" key="1">
    <citation type="submission" date="2015-09" db="EMBL/GenBank/DDBJ databases">
        <title>Genome sequence of ICMP 13104.</title>
        <authorList>
            <person name="Visnovsky S."/>
            <person name="Lu A."/>
            <person name="Panda P."/>
            <person name="Pitman A."/>
        </authorList>
    </citation>
    <scope>NUCLEOTIDE SEQUENCE [LARGE SCALE GENOMIC DNA]</scope>
    <source>
        <strain evidence="1 2">ICMP 13104</strain>
    </source>
</reference>
<organism evidence="1 2">
    <name type="scientific">Pseudomonas viridiflava ICMP 13104</name>
    <dbReference type="NCBI Taxonomy" id="1198305"/>
    <lineage>
        <taxon>Bacteria</taxon>
        <taxon>Pseudomonadati</taxon>
        <taxon>Pseudomonadota</taxon>
        <taxon>Gammaproteobacteria</taxon>
        <taxon>Pseudomonadales</taxon>
        <taxon>Pseudomonadaceae</taxon>
        <taxon>Pseudomonas</taxon>
    </lineage>
</organism>
<gene>
    <name evidence="1" type="ORF">AO067_16845</name>
</gene>
<evidence type="ECO:0000313" key="2">
    <source>
        <dbReference type="Proteomes" id="UP000053048"/>
    </source>
</evidence>
<accession>A0A0W0HFH9</accession>
<dbReference type="Proteomes" id="UP000053048">
    <property type="component" value="Unassembled WGS sequence"/>
</dbReference>
<evidence type="ECO:0000313" key="1">
    <source>
        <dbReference type="EMBL" id="KTB59426.1"/>
    </source>
</evidence>